<protein>
    <submittedName>
        <fullName evidence="2">Uncharacterized protein</fullName>
    </submittedName>
</protein>
<name>A0AAD6AUV2_9TELE</name>
<dbReference type="EMBL" id="JAPTMU010000015">
    <property type="protein sequence ID" value="KAJ4931186.1"/>
    <property type="molecule type" value="Genomic_DNA"/>
</dbReference>
<evidence type="ECO:0000313" key="3">
    <source>
        <dbReference type="Proteomes" id="UP001219934"/>
    </source>
</evidence>
<accession>A0AAD6AUV2</accession>
<evidence type="ECO:0000313" key="2">
    <source>
        <dbReference type="EMBL" id="KAJ4931186.1"/>
    </source>
</evidence>
<dbReference type="AlphaFoldDB" id="A0AAD6AUV2"/>
<gene>
    <name evidence="2" type="ORF">JOQ06_025484</name>
</gene>
<organism evidence="2 3">
    <name type="scientific">Pogonophryne albipinna</name>
    <dbReference type="NCBI Taxonomy" id="1090488"/>
    <lineage>
        <taxon>Eukaryota</taxon>
        <taxon>Metazoa</taxon>
        <taxon>Chordata</taxon>
        <taxon>Craniata</taxon>
        <taxon>Vertebrata</taxon>
        <taxon>Euteleostomi</taxon>
        <taxon>Actinopterygii</taxon>
        <taxon>Neopterygii</taxon>
        <taxon>Teleostei</taxon>
        <taxon>Neoteleostei</taxon>
        <taxon>Acanthomorphata</taxon>
        <taxon>Eupercaria</taxon>
        <taxon>Perciformes</taxon>
        <taxon>Notothenioidei</taxon>
        <taxon>Pogonophryne</taxon>
    </lineage>
</organism>
<feature type="region of interest" description="Disordered" evidence="1">
    <location>
        <begin position="1"/>
        <end position="30"/>
    </location>
</feature>
<reference evidence="2" key="1">
    <citation type="submission" date="2022-11" db="EMBL/GenBank/DDBJ databases">
        <title>Chromosome-level genome of Pogonophryne albipinna.</title>
        <authorList>
            <person name="Jo E."/>
        </authorList>
    </citation>
    <scope>NUCLEOTIDE SEQUENCE</scope>
    <source>
        <strain evidence="2">SGF0006</strain>
        <tissue evidence="2">Muscle</tissue>
    </source>
</reference>
<comment type="caution">
    <text evidence="2">The sequence shown here is derived from an EMBL/GenBank/DDBJ whole genome shotgun (WGS) entry which is preliminary data.</text>
</comment>
<proteinExistence type="predicted"/>
<sequence>MDDPATSRGQLRRRSPSPPPAPLPSVRSRGVNQRLFIAGTLPCPRPYGADLETDPSPLQTGHGGEGLAVHLLYHISMSREWEH</sequence>
<evidence type="ECO:0000256" key="1">
    <source>
        <dbReference type="SAM" id="MobiDB-lite"/>
    </source>
</evidence>
<keyword evidence="3" id="KW-1185">Reference proteome</keyword>
<dbReference type="Proteomes" id="UP001219934">
    <property type="component" value="Unassembled WGS sequence"/>
</dbReference>